<proteinExistence type="predicted"/>
<evidence type="ECO:0000313" key="1">
    <source>
        <dbReference type="Proteomes" id="UP000036681"/>
    </source>
</evidence>
<sequence length="85" mass="9091">MPGMGEPGGLVAVTLRSVTLSTPKIIEDRKAPGYRASSYAKSASDILRALWKPSLDTPRQPTTIAQEDADSWSIAGRLRPAAVQL</sequence>
<organism evidence="1 2">
    <name type="scientific">Ascaris lumbricoides</name>
    <name type="common">Giant roundworm</name>
    <dbReference type="NCBI Taxonomy" id="6252"/>
    <lineage>
        <taxon>Eukaryota</taxon>
        <taxon>Metazoa</taxon>
        <taxon>Ecdysozoa</taxon>
        <taxon>Nematoda</taxon>
        <taxon>Chromadorea</taxon>
        <taxon>Rhabditida</taxon>
        <taxon>Spirurina</taxon>
        <taxon>Ascaridomorpha</taxon>
        <taxon>Ascaridoidea</taxon>
        <taxon>Ascarididae</taxon>
        <taxon>Ascaris</taxon>
    </lineage>
</organism>
<keyword evidence="1" id="KW-1185">Reference proteome</keyword>
<evidence type="ECO:0000313" key="2">
    <source>
        <dbReference type="WBParaSite" id="ALUE_0002263801-mRNA-1"/>
    </source>
</evidence>
<dbReference type="WBParaSite" id="ALUE_0002263801-mRNA-1">
    <property type="protein sequence ID" value="ALUE_0002263801-mRNA-1"/>
    <property type="gene ID" value="ALUE_0002263801"/>
</dbReference>
<reference evidence="2" key="1">
    <citation type="submission" date="2017-02" db="UniProtKB">
        <authorList>
            <consortium name="WormBaseParasite"/>
        </authorList>
    </citation>
    <scope>IDENTIFICATION</scope>
</reference>
<dbReference type="AlphaFoldDB" id="A0A0M3IV60"/>
<accession>A0A0M3IV60</accession>
<dbReference type="Proteomes" id="UP000036681">
    <property type="component" value="Unplaced"/>
</dbReference>
<protein>
    <submittedName>
        <fullName evidence="2">Uncharacterized protein</fullName>
    </submittedName>
</protein>
<name>A0A0M3IV60_ASCLU</name>